<keyword evidence="3" id="KW-1185">Reference proteome</keyword>
<reference evidence="2" key="1">
    <citation type="submission" date="2020-03" db="EMBL/GenBank/DDBJ databases">
        <title>Studies in the Genomics of Life Span.</title>
        <authorList>
            <person name="Glass D."/>
        </authorList>
    </citation>
    <scope>NUCLEOTIDE SEQUENCE</scope>
    <source>
        <strain evidence="2">SUZIE</strain>
        <tissue evidence="2">Muscle</tissue>
    </source>
</reference>
<feature type="compositionally biased region" description="Basic and acidic residues" evidence="1">
    <location>
        <begin position="61"/>
        <end position="75"/>
    </location>
</feature>
<feature type="compositionally biased region" description="Polar residues" evidence="1">
    <location>
        <begin position="1"/>
        <end position="10"/>
    </location>
</feature>
<evidence type="ECO:0000313" key="3">
    <source>
        <dbReference type="Proteomes" id="UP001166674"/>
    </source>
</evidence>
<evidence type="ECO:0000313" key="2">
    <source>
        <dbReference type="EMBL" id="MBZ3869666.1"/>
    </source>
</evidence>
<comment type="caution">
    <text evidence="2">The sequence shown here is derived from an EMBL/GenBank/DDBJ whole genome shotgun (WGS) entry which is preliminary data.</text>
</comment>
<evidence type="ECO:0000256" key="1">
    <source>
        <dbReference type="SAM" id="MobiDB-lite"/>
    </source>
</evidence>
<proteinExistence type="predicted"/>
<dbReference type="AlphaFoldDB" id="A0AA41MD17"/>
<feature type="region of interest" description="Disordered" evidence="1">
    <location>
        <begin position="130"/>
        <end position="165"/>
    </location>
</feature>
<dbReference type="EMBL" id="JAATJV010140000">
    <property type="protein sequence ID" value="MBZ3869666.1"/>
    <property type="molecule type" value="Genomic_DNA"/>
</dbReference>
<accession>A0AA41MD17</accession>
<feature type="region of interest" description="Disordered" evidence="1">
    <location>
        <begin position="1"/>
        <end position="107"/>
    </location>
</feature>
<organism evidence="2 3">
    <name type="scientific">Sciurus carolinensis</name>
    <name type="common">Eastern gray squirrel</name>
    <dbReference type="NCBI Taxonomy" id="30640"/>
    <lineage>
        <taxon>Eukaryota</taxon>
        <taxon>Metazoa</taxon>
        <taxon>Chordata</taxon>
        <taxon>Craniata</taxon>
        <taxon>Vertebrata</taxon>
        <taxon>Euteleostomi</taxon>
        <taxon>Mammalia</taxon>
        <taxon>Eutheria</taxon>
        <taxon>Euarchontoglires</taxon>
        <taxon>Glires</taxon>
        <taxon>Rodentia</taxon>
        <taxon>Sciuromorpha</taxon>
        <taxon>Sciuridae</taxon>
        <taxon>Sciurinae</taxon>
        <taxon>Sciurini</taxon>
        <taxon>Sciurus</taxon>
    </lineage>
</organism>
<dbReference type="Proteomes" id="UP001166674">
    <property type="component" value="Unassembled WGS sequence"/>
</dbReference>
<name>A0AA41MD17_SCICA</name>
<protein>
    <submittedName>
        <fullName evidence="2">Uncharacterized protein</fullName>
    </submittedName>
</protein>
<sequence length="165" mass="17248">MEDASDSSQGVAPLINNVALPGSPPSLPVSVTGCKSHRVANKKVEARSEKLLPTVLPPSEPKVDQKLPRSSERRGSGGGTRSPGAEQGSGSVRSRGPGLGKAGKKRPPWEDRVLFAFSVEKVEKWQSECSQVRGSLRSLRGRTAPAGKCRRAGEQSGAAPGSARG</sequence>
<gene>
    <name evidence="2" type="ORF">SUZIE_104080</name>
</gene>